<keyword evidence="3" id="KW-0808">Transferase</keyword>
<dbReference type="WBParaSite" id="GPUH_0002554401-mRNA-1">
    <property type="protein sequence ID" value="GPUH_0002554401-mRNA-1"/>
    <property type="gene ID" value="GPUH_0002554401"/>
</dbReference>
<dbReference type="CDD" id="cd07989">
    <property type="entry name" value="LPLAT_AGPAT-like"/>
    <property type="match status" value="1"/>
</dbReference>
<dbReference type="AlphaFoldDB" id="A0A183EX23"/>
<comment type="pathway">
    <text evidence="1">Phospholipid metabolism; CDP-diacylglycerol biosynthesis; CDP-diacylglycerol from sn-glycerol 3-phosphate: step 2/3.</text>
</comment>
<evidence type="ECO:0000256" key="3">
    <source>
        <dbReference type="ARBA" id="ARBA00022679"/>
    </source>
</evidence>
<keyword evidence="5" id="KW-1133">Transmembrane helix</keyword>
<accession>A0A183EX23</accession>
<dbReference type="GO" id="GO:0005783">
    <property type="term" value="C:endoplasmic reticulum"/>
    <property type="evidence" value="ECO:0007669"/>
    <property type="project" value="TreeGrafter"/>
</dbReference>
<organism evidence="7">
    <name type="scientific">Gongylonema pulchrum</name>
    <dbReference type="NCBI Taxonomy" id="637853"/>
    <lineage>
        <taxon>Eukaryota</taxon>
        <taxon>Metazoa</taxon>
        <taxon>Ecdysozoa</taxon>
        <taxon>Nematoda</taxon>
        <taxon>Chromadorea</taxon>
        <taxon>Rhabditida</taxon>
        <taxon>Spirurina</taxon>
        <taxon>Spiruromorpha</taxon>
        <taxon>Spiruroidea</taxon>
        <taxon>Gongylonematidae</taxon>
        <taxon>Gongylonema</taxon>
    </lineage>
</organism>
<dbReference type="SUPFAM" id="SSF69593">
    <property type="entry name" value="Glycerol-3-phosphate (1)-acyltransferase"/>
    <property type="match status" value="1"/>
</dbReference>
<evidence type="ECO:0000259" key="6">
    <source>
        <dbReference type="Pfam" id="PF01553"/>
    </source>
</evidence>
<feature type="domain" description="Phospholipid/glycerol acyltransferase" evidence="6">
    <location>
        <begin position="22"/>
        <end position="79"/>
    </location>
</feature>
<feature type="transmembrane region" description="Helical" evidence="5">
    <location>
        <begin position="72"/>
        <end position="92"/>
    </location>
</feature>
<name>A0A183EX23_9BILA</name>
<keyword evidence="5" id="KW-0812">Transmembrane</keyword>
<keyword evidence="5" id="KW-0472">Membrane</keyword>
<evidence type="ECO:0000256" key="2">
    <source>
        <dbReference type="ARBA" id="ARBA00013211"/>
    </source>
</evidence>
<dbReference type="GO" id="GO:0003841">
    <property type="term" value="F:1-acylglycerol-3-phosphate O-acyltransferase activity"/>
    <property type="evidence" value="ECO:0007669"/>
    <property type="project" value="UniProtKB-EC"/>
</dbReference>
<sequence>LQVSKFIFDSYRVLTAWTGVDVIVRNADILRRQGPFVFVCNHQSSLDIVVLSHFWPPRCTVMMKQSLKYIPFFNFASFLAQIPIIPIVISSYKPFYSKESRCFADSGYVVVEVMEPIQTTGVSYLRNPPVHFSAVAIALIVYSFSSLSFTTS</sequence>
<evidence type="ECO:0000256" key="5">
    <source>
        <dbReference type="SAM" id="Phobius"/>
    </source>
</evidence>
<dbReference type="InterPro" id="IPR002123">
    <property type="entry name" value="Plipid/glycerol_acylTrfase"/>
</dbReference>
<evidence type="ECO:0000256" key="1">
    <source>
        <dbReference type="ARBA" id="ARBA00004728"/>
    </source>
</evidence>
<dbReference type="PANTHER" id="PTHR10434">
    <property type="entry name" value="1-ACYL-SN-GLYCEROL-3-PHOSPHATE ACYLTRANSFERASE"/>
    <property type="match status" value="1"/>
</dbReference>
<evidence type="ECO:0000313" key="7">
    <source>
        <dbReference type="WBParaSite" id="GPUH_0002554401-mRNA-1"/>
    </source>
</evidence>
<protein>
    <recommendedName>
        <fullName evidence="2">1-acylglycerol-3-phosphate O-acyltransferase</fullName>
        <ecNumber evidence="2">2.3.1.51</ecNumber>
    </recommendedName>
</protein>
<dbReference type="PANTHER" id="PTHR10434:SF11">
    <property type="entry name" value="1-ACYL-SN-GLYCEROL-3-PHOSPHATE ACYLTRANSFERASE"/>
    <property type="match status" value="1"/>
</dbReference>
<dbReference type="EC" id="2.3.1.51" evidence="2"/>
<dbReference type="Pfam" id="PF01553">
    <property type="entry name" value="Acyltransferase"/>
    <property type="match status" value="1"/>
</dbReference>
<evidence type="ECO:0000256" key="4">
    <source>
        <dbReference type="ARBA" id="ARBA00023315"/>
    </source>
</evidence>
<proteinExistence type="predicted"/>
<dbReference type="GO" id="GO:0006654">
    <property type="term" value="P:phosphatidic acid biosynthetic process"/>
    <property type="evidence" value="ECO:0007669"/>
    <property type="project" value="TreeGrafter"/>
</dbReference>
<feature type="transmembrane region" description="Helical" evidence="5">
    <location>
        <begin position="130"/>
        <end position="149"/>
    </location>
</feature>
<keyword evidence="4" id="KW-0012">Acyltransferase</keyword>
<reference evidence="7" key="1">
    <citation type="submission" date="2016-06" db="UniProtKB">
        <authorList>
            <consortium name="WormBaseParasite"/>
        </authorList>
    </citation>
    <scope>IDENTIFICATION</scope>
</reference>